<dbReference type="RefSeq" id="WP_129346557.1">
    <property type="nucleotide sequence ID" value="NZ_CP012670.1"/>
</dbReference>
<reference evidence="1 2" key="1">
    <citation type="submission" date="2015-09" db="EMBL/GenBank/DDBJ databases">
        <title>Sorangium comparison.</title>
        <authorList>
            <person name="Zaburannyi N."/>
            <person name="Bunk B."/>
            <person name="Overmann J."/>
            <person name="Mueller R."/>
        </authorList>
    </citation>
    <scope>NUCLEOTIDE SEQUENCE [LARGE SCALE GENOMIC DNA]</scope>
    <source>
        <strain evidence="1 2">So ceGT47</strain>
    </source>
</reference>
<gene>
    <name evidence="1" type="ORF">SOCEGT47_016840</name>
</gene>
<evidence type="ECO:0000313" key="2">
    <source>
        <dbReference type="Proteomes" id="UP000295781"/>
    </source>
</evidence>
<proteinExistence type="predicted"/>
<dbReference type="EMBL" id="CP012670">
    <property type="protein sequence ID" value="AUX21205.1"/>
    <property type="molecule type" value="Genomic_DNA"/>
</dbReference>
<accession>A0A4P2PWH0</accession>
<evidence type="ECO:0000313" key="1">
    <source>
        <dbReference type="EMBL" id="AUX21205.1"/>
    </source>
</evidence>
<dbReference type="OrthoDB" id="5520542at2"/>
<name>A0A4P2PWH0_SORCE</name>
<organism evidence="1 2">
    <name type="scientific">Sorangium cellulosum</name>
    <name type="common">Polyangium cellulosum</name>
    <dbReference type="NCBI Taxonomy" id="56"/>
    <lineage>
        <taxon>Bacteria</taxon>
        <taxon>Pseudomonadati</taxon>
        <taxon>Myxococcota</taxon>
        <taxon>Polyangia</taxon>
        <taxon>Polyangiales</taxon>
        <taxon>Polyangiaceae</taxon>
        <taxon>Sorangium</taxon>
    </lineage>
</organism>
<protein>
    <submittedName>
        <fullName evidence="1">Uncharacterized protein</fullName>
    </submittedName>
</protein>
<dbReference type="Proteomes" id="UP000295781">
    <property type="component" value="Chromosome"/>
</dbReference>
<dbReference type="AlphaFoldDB" id="A0A4P2PWH0"/>
<sequence>MRSAPRGSFRYDFAVYDGQGRLSALLEAKRRFGTDSSWARSWHAMAAGGKEPPADVNVVLVTPDRIYAWRPGAGAAANPDWILDAVSWFEPYFQRLQIPAAEVDPHVFEAIVGLWLHDVVQGDMPADSDTQRAQGLLEALRGGEVVSRVAA</sequence>